<sequence>MGKGEKLILQFAAAGVERISVGTGNQSMGPSPDTRDVWCLREVYHSVAQGAMSAADGMERQPVSRATSDVGRTRPIAIAIAIGIAAAV</sequence>
<proteinExistence type="predicted"/>
<organism evidence="1 2">
    <name type="scientific">Amphibalanus amphitrite</name>
    <name type="common">Striped barnacle</name>
    <name type="synonym">Balanus amphitrite</name>
    <dbReference type="NCBI Taxonomy" id="1232801"/>
    <lineage>
        <taxon>Eukaryota</taxon>
        <taxon>Metazoa</taxon>
        <taxon>Ecdysozoa</taxon>
        <taxon>Arthropoda</taxon>
        <taxon>Crustacea</taxon>
        <taxon>Multicrustacea</taxon>
        <taxon>Cirripedia</taxon>
        <taxon>Thoracica</taxon>
        <taxon>Thoracicalcarea</taxon>
        <taxon>Balanomorpha</taxon>
        <taxon>Balanoidea</taxon>
        <taxon>Balanidae</taxon>
        <taxon>Amphibalaninae</taxon>
        <taxon>Amphibalanus</taxon>
    </lineage>
</organism>
<dbReference type="EMBL" id="VIIS01000309">
    <property type="protein sequence ID" value="KAF0310433.1"/>
    <property type="molecule type" value="Genomic_DNA"/>
</dbReference>
<gene>
    <name evidence="1" type="ORF">FJT64_018531</name>
</gene>
<dbReference type="Proteomes" id="UP000440578">
    <property type="component" value="Unassembled WGS sequence"/>
</dbReference>
<name>A0A6A4WX25_AMPAM</name>
<dbReference type="AlphaFoldDB" id="A0A6A4WX25"/>
<accession>A0A6A4WX25</accession>
<evidence type="ECO:0000313" key="1">
    <source>
        <dbReference type="EMBL" id="KAF0310433.1"/>
    </source>
</evidence>
<comment type="caution">
    <text evidence="1">The sequence shown here is derived from an EMBL/GenBank/DDBJ whole genome shotgun (WGS) entry which is preliminary data.</text>
</comment>
<protein>
    <submittedName>
        <fullName evidence="1">Uncharacterized protein</fullName>
    </submittedName>
</protein>
<reference evidence="1 2" key="1">
    <citation type="submission" date="2019-07" db="EMBL/GenBank/DDBJ databases">
        <title>Draft genome assembly of a fouling barnacle, Amphibalanus amphitrite (Darwin, 1854): The first reference genome for Thecostraca.</title>
        <authorList>
            <person name="Kim W."/>
        </authorList>
    </citation>
    <scope>NUCLEOTIDE SEQUENCE [LARGE SCALE GENOMIC DNA]</scope>
    <source>
        <strain evidence="1">SNU_AA5</strain>
        <tissue evidence="1">Soma without cirri and trophi</tissue>
    </source>
</reference>
<keyword evidence="2" id="KW-1185">Reference proteome</keyword>
<evidence type="ECO:0000313" key="2">
    <source>
        <dbReference type="Proteomes" id="UP000440578"/>
    </source>
</evidence>